<evidence type="ECO:0000256" key="1">
    <source>
        <dbReference type="SAM" id="MobiDB-lite"/>
    </source>
</evidence>
<dbReference type="Gene3D" id="1.10.10.10">
    <property type="entry name" value="Winged helix-like DNA-binding domain superfamily/Winged helix DNA-binding domain"/>
    <property type="match status" value="1"/>
</dbReference>
<dbReference type="SMART" id="SM00421">
    <property type="entry name" value="HTH_LUXR"/>
    <property type="match status" value="1"/>
</dbReference>
<dbReference type="InterPro" id="IPR016032">
    <property type="entry name" value="Sig_transdc_resp-reg_C-effctor"/>
</dbReference>
<feature type="region of interest" description="Disordered" evidence="1">
    <location>
        <begin position="697"/>
        <end position="725"/>
    </location>
</feature>
<dbReference type="PROSITE" id="PS50043">
    <property type="entry name" value="HTH_LUXR_2"/>
    <property type="match status" value="1"/>
</dbReference>
<dbReference type="CDD" id="cd06170">
    <property type="entry name" value="LuxR_C_like"/>
    <property type="match status" value="1"/>
</dbReference>
<dbReference type="InterPro" id="IPR027417">
    <property type="entry name" value="P-loop_NTPase"/>
</dbReference>
<dbReference type="Gene3D" id="3.40.50.300">
    <property type="entry name" value="P-loop containing nucleotide triphosphate hydrolases"/>
    <property type="match status" value="1"/>
</dbReference>
<dbReference type="GO" id="GO:0043531">
    <property type="term" value="F:ADP binding"/>
    <property type="evidence" value="ECO:0007669"/>
    <property type="project" value="InterPro"/>
</dbReference>
<evidence type="ECO:0000259" key="2">
    <source>
        <dbReference type="PROSITE" id="PS50043"/>
    </source>
</evidence>
<dbReference type="PRINTS" id="PR00038">
    <property type="entry name" value="HTHLUXR"/>
</dbReference>
<dbReference type="SUPFAM" id="SSF46894">
    <property type="entry name" value="C-terminal effector domain of the bipartite response regulators"/>
    <property type="match status" value="1"/>
</dbReference>
<gene>
    <name evidence="3" type="ORF">MHEL_31750</name>
</gene>
<dbReference type="GO" id="GO:0003677">
    <property type="term" value="F:DNA binding"/>
    <property type="evidence" value="ECO:0007669"/>
    <property type="project" value="InterPro"/>
</dbReference>
<dbReference type="SUPFAM" id="SSF52540">
    <property type="entry name" value="P-loop containing nucleoside triphosphate hydrolases"/>
    <property type="match status" value="1"/>
</dbReference>
<dbReference type="Pfam" id="PF00931">
    <property type="entry name" value="NB-ARC"/>
    <property type="match status" value="1"/>
</dbReference>
<evidence type="ECO:0000313" key="4">
    <source>
        <dbReference type="Proteomes" id="UP000467148"/>
    </source>
</evidence>
<name>A0A7I7T6P8_9MYCO</name>
<organism evidence="3 4">
    <name type="scientific">Mycolicibacterium helvum</name>
    <dbReference type="NCBI Taxonomy" id="1534349"/>
    <lineage>
        <taxon>Bacteria</taxon>
        <taxon>Bacillati</taxon>
        <taxon>Actinomycetota</taxon>
        <taxon>Actinomycetes</taxon>
        <taxon>Mycobacteriales</taxon>
        <taxon>Mycobacteriaceae</taxon>
        <taxon>Mycolicibacterium</taxon>
    </lineage>
</organism>
<feature type="compositionally biased region" description="Basic and acidic residues" evidence="1">
    <location>
        <begin position="698"/>
        <end position="710"/>
    </location>
</feature>
<dbReference type="AlphaFoldDB" id="A0A7I7T6P8"/>
<accession>A0A7I7T6P8</accession>
<dbReference type="KEGG" id="mhev:MHEL_31750"/>
<dbReference type="InterPro" id="IPR036388">
    <property type="entry name" value="WH-like_DNA-bd_sf"/>
</dbReference>
<reference evidence="3 4" key="1">
    <citation type="journal article" date="2019" name="Emerg. Microbes Infect.">
        <title>Comprehensive subspecies identification of 175 nontuberculous mycobacteria species based on 7547 genomic profiles.</title>
        <authorList>
            <person name="Matsumoto Y."/>
            <person name="Kinjo T."/>
            <person name="Motooka D."/>
            <person name="Nabeya D."/>
            <person name="Jung N."/>
            <person name="Uechi K."/>
            <person name="Horii T."/>
            <person name="Iida T."/>
            <person name="Fujita J."/>
            <person name="Nakamura S."/>
        </authorList>
    </citation>
    <scope>NUCLEOTIDE SEQUENCE [LARGE SCALE GENOMIC DNA]</scope>
    <source>
        <strain evidence="3 4">JCM 30396</strain>
    </source>
</reference>
<protein>
    <recommendedName>
        <fullName evidence="2">HTH luxR-type domain-containing protein</fullName>
    </recommendedName>
</protein>
<keyword evidence="4" id="KW-1185">Reference proteome</keyword>
<evidence type="ECO:0000313" key="3">
    <source>
        <dbReference type="EMBL" id="BBY64932.1"/>
    </source>
</evidence>
<proteinExistence type="predicted"/>
<feature type="domain" description="HTH luxR-type" evidence="2">
    <location>
        <begin position="716"/>
        <end position="781"/>
    </location>
</feature>
<dbReference type="PANTHER" id="PTHR47691">
    <property type="entry name" value="REGULATOR-RELATED"/>
    <property type="match status" value="1"/>
</dbReference>
<sequence>MLGGKFAKDRLPEDPTPFIGRSLEAATATDKLRAARLVSFVGIGGIGKTRLAKEVAKRSVGDYPDGVHFVDLSVASSDQLVEHTILDSLGLDTSPAALLRSLLADGSCLLVLDRCEGVVTALGPIVADLIAWCPGVKILATTRTELGVAGENIYLVPPLSTESPDGEGISDAAKLFIARSQAVTGRPVPEAGLHDVDGLCRHLDGIPLAIELAAGRTRSMTALEIRTHLDQRFEILRDAPGGASHQTSLESVLAWTWERCTAPEQELWMAMSVLGGAVTADTIAAVQDVVVDVELLNTVDRLTAKSILISEQTSATRYRLLDTVSSFGLLKAQSILGDELVAAMRDRHLDHCVGTARTAFDEWFGADQSRILANLESSIGNFRAAFEWSLADASRAHKAVALYAFLWPHWIAGGHIKESLLWVERLGNRTAPNAAEMCAHLLTKGWAQLLGGLRAEAEESLERCHEAALEADCAEQVFLSKALLGCCVAIRGHGTEGIALLQNALRGAQGRVRPWALSMLLELNAELRALYGDRQVALEQCDECEQICLEHGDVWCHGLVSWVRSLVYYLEGEYARAYTEARRTLELKASVQDLLGVALASEVVAWSLAMQQENSFAAELLGMTGRYWQHSGSELLIGIDVLSAQRERVLEQLFLELGTDAVELQQRVEPKIALMNFPEVVATFAARRLPTALTSSVRVDDASRPERTHGGFDAPASPMTGGLTRRQSEVARLVAEGKTNREIADALFIGIRTVDTHVAQVLRKLNVTRRVEVARLMVSSENTQTSR</sequence>
<dbReference type="Pfam" id="PF00196">
    <property type="entry name" value="GerE"/>
    <property type="match status" value="1"/>
</dbReference>
<dbReference type="EMBL" id="AP022596">
    <property type="protein sequence ID" value="BBY64932.1"/>
    <property type="molecule type" value="Genomic_DNA"/>
</dbReference>
<dbReference type="InterPro" id="IPR000792">
    <property type="entry name" value="Tscrpt_reg_LuxR_C"/>
</dbReference>
<dbReference type="GO" id="GO:0006355">
    <property type="term" value="P:regulation of DNA-templated transcription"/>
    <property type="evidence" value="ECO:0007669"/>
    <property type="project" value="InterPro"/>
</dbReference>
<dbReference type="Proteomes" id="UP000467148">
    <property type="component" value="Chromosome"/>
</dbReference>
<dbReference type="InterPro" id="IPR002182">
    <property type="entry name" value="NB-ARC"/>
</dbReference>
<dbReference type="PANTHER" id="PTHR47691:SF3">
    <property type="entry name" value="HTH-TYPE TRANSCRIPTIONAL REGULATOR RV0890C-RELATED"/>
    <property type="match status" value="1"/>
</dbReference>